<protein>
    <submittedName>
        <fullName evidence="1">Uncharacterized protein</fullName>
    </submittedName>
</protein>
<organism evidence="1 2">
    <name type="scientific">Neisseria iguanae</name>
    <dbReference type="NCBI Taxonomy" id="90242"/>
    <lineage>
        <taxon>Bacteria</taxon>
        <taxon>Pseudomonadati</taxon>
        <taxon>Pseudomonadota</taxon>
        <taxon>Betaproteobacteria</taxon>
        <taxon>Neisseriales</taxon>
        <taxon>Neisseriaceae</taxon>
        <taxon>Neisseria</taxon>
    </lineage>
</organism>
<evidence type="ECO:0000313" key="2">
    <source>
        <dbReference type="Proteomes" id="UP000241868"/>
    </source>
</evidence>
<name>A0A2P7U273_9NEIS</name>
<evidence type="ECO:0000313" key="1">
    <source>
        <dbReference type="EMBL" id="PSJ81057.1"/>
    </source>
</evidence>
<accession>A0A2P7U273</accession>
<gene>
    <name evidence="1" type="ORF">C7N83_02710</name>
</gene>
<sequence>MLAVLYQILNQNYLYEYNDSYVQFSQDKIGVADALMVNGLVDIDLKPILSELMWDTEKYLENIWGLSKGLIFGVYLKA</sequence>
<dbReference type="AlphaFoldDB" id="A0A2P7U273"/>
<keyword evidence="2" id="KW-1185">Reference proteome</keyword>
<dbReference type="Proteomes" id="UP000241868">
    <property type="component" value="Unassembled WGS sequence"/>
</dbReference>
<comment type="caution">
    <text evidence="1">The sequence shown here is derived from an EMBL/GenBank/DDBJ whole genome shotgun (WGS) entry which is preliminary data.</text>
</comment>
<dbReference type="RefSeq" id="WP_106740463.1">
    <property type="nucleotide sequence ID" value="NZ_PXYY01000009.1"/>
</dbReference>
<proteinExistence type="predicted"/>
<reference evidence="1 2" key="1">
    <citation type="submission" date="2018-03" db="EMBL/GenBank/DDBJ databases">
        <title>Neisseria weixii sp. nov., isolated from the intestinal contents of Tibetan Plateau pika (Ochotona curzoniae) in Yushu, Qinghai Province, China.</title>
        <authorList>
            <person name="Gui Z."/>
        </authorList>
    </citation>
    <scope>NUCLEOTIDE SEQUENCE [LARGE SCALE GENOMIC DNA]</scope>
    <source>
        <strain evidence="1 2">ATCC 51483</strain>
    </source>
</reference>
<dbReference type="EMBL" id="PXYY01000009">
    <property type="protein sequence ID" value="PSJ81057.1"/>
    <property type="molecule type" value="Genomic_DNA"/>
</dbReference>